<evidence type="ECO:0000256" key="1">
    <source>
        <dbReference type="SAM" id="MobiDB-lite"/>
    </source>
</evidence>
<protein>
    <recommendedName>
        <fullName evidence="4">Transposase DDE domain-containing protein</fullName>
    </recommendedName>
</protein>
<sequence length="105" mass="12414">MVAKTGEMTKTKIEKAKADSGYFSKEDFRYSKEKGIDLYMPDQMKSKEEQEERENKIGKHDRRNFTYDEQDNKIICPENKILFFKGIDKTRGPKYICKDCERCPA</sequence>
<comment type="caution">
    <text evidence="2">The sequence shown here is derived from an EMBL/GenBank/DDBJ whole genome shotgun (WGS) entry which is preliminary data.</text>
</comment>
<proteinExistence type="predicted"/>
<name>A0A1F5S8I9_9BACT</name>
<dbReference type="PANTHER" id="PTHR33408">
    <property type="entry name" value="TRANSPOSASE"/>
    <property type="match status" value="1"/>
</dbReference>
<gene>
    <name evidence="2" type="ORF">A2Y83_03890</name>
</gene>
<evidence type="ECO:0000313" key="2">
    <source>
        <dbReference type="EMBL" id="OGF22753.1"/>
    </source>
</evidence>
<organism evidence="2 3">
    <name type="scientific">Candidatus Falkowbacteria bacterium RBG_13_39_14</name>
    <dbReference type="NCBI Taxonomy" id="1797985"/>
    <lineage>
        <taxon>Bacteria</taxon>
        <taxon>Candidatus Falkowiibacteriota</taxon>
    </lineage>
</organism>
<feature type="region of interest" description="Disordered" evidence="1">
    <location>
        <begin position="43"/>
        <end position="64"/>
    </location>
</feature>
<feature type="compositionally biased region" description="Basic and acidic residues" evidence="1">
    <location>
        <begin position="44"/>
        <end position="64"/>
    </location>
</feature>
<dbReference type="PANTHER" id="PTHR33408:SF2">
    <property type="entry name" value="TRANSPOSASE DDE DOMAIN-CONTAINING PROTEIN"/>
    <property type="match status" value="1"/>
</dbReference>
<accession>A0A1F5S8I9</accession>
<evidence type="ECO:0008006" key="4">
    <source>
        <dbReference type="Google" id="ProtNLM"/>
    </source>
</evidence>
<reference evidence="2 3" key="1">
    <citation type="journal article" date="2016" name="Nat. Commun.">
        <title>Thousands of microbial genomes shed light on interconnected biogeochemical processes in an aquifer system.</title>
        <authorList>
            <person name="Anantharaman K."/>
            <person name="Brown C.T."/>
            <person name="Hug L.A."/>
            <person name="Sharon I."/>
            <person name="Castelle C.J."/>
            <person name="Probst A.J."/>
            <person name="Thomas B.C."/>
            <person name="Singh A."/>
            <person name="Wilkins M.J."/>
            <person name="Karaoz U."/>
            <person name="Brodie E.L."/>
            <person name="Williams K.H."/>
            <person name="Hubbard S.S."/>
            <person name="Banfield J.F."/>
        </authorList>
    </citation>
    <scope>NUCLEOTIDE SEQUENCE [LARGE SCALE GENOMIC DNA]</scope>
</reference>
<dbReference type="EMBL" id="MFFS01000014">
    <property type="protein sequence ID" value="OGF22753.1"/>
    <property type="molecule type" value="Genomic_DNA"/>
</dbReference>
<dbReference type="Proteomes" id="UP000178323">
    <property type="component" value="Unassembled WGS sequence"/>
</dbReference>
<dbReference type="AlphaFoldDB" id="A0A1F5S8I9"/>
<evidence type="ECO:0000313" key="3">
    <source>
        <dbReference type="Proteomes" id="UP000178323"/>
    </source>
</evidence>